<dbReference type="SMART" id="SM00421">
    <property type="entry name" value="HTH_LUXR"/>
    <property type="match status" value="1"/>
</dbReference>
<evidence type="ECO:0000259" key="7">
    <source>
        <dbReference type="PROSITE" id="PS50110"/>
    </source>
</evidence>
<keyword evidence="1 5" id="KW-0597">Phosphoprotein</keyword>
<dbReference type="InterPro" id="IPR000792">
    <property type="entry name" value="Tscrpt_reg_LuxR_C"/>
</dbReference>
<dbReference type="RefSeq" id="WP_207274589.1">
    <property type="nucleotide sequence ID" value="NZ_JAFMPK010000027.1"/>
</dbReference>
<evidence type="ECO:0000256" key="3">
    <source>
        <dbReference type="ARBA" id="ARBA00023125"/>
    </source>
</evidence>
<feature type="modified residue" description="4-aspartylphosphate" evidence="5">
    <location>
        <position position="57"/>
    </location>
</feature>
<dbReference type="PROSITE" id="PS00622">
    <property type="entry name" value="HTH_LUXR_1"/>
    <property type="match status" value="1"/>
</dbReference>
<feature type="domain" description="HTH luxR-type" evidence="6">
    <location>
        <begin position="143"/>
        <end position="208"/>
    </location>
</feature>
<keyword evidence="2" id="KW-0805">Transcription regulation</keyword>
<dbReference type="SMART" id="SM00448">
    <property type="entry name" value="REC"/>
    <property type="match status" value="1"/>
</dbReference>
<dbReference type="PRINTS" id="PR00038">
    <property type="entry name" value="HTHLUXR"/>
</dbReference>
<organism evidence="8 9">
    <name type="scientific">Myceligenerans salitolerans</name>
    <dbReference type="NCBI Taxonomy" id="1230528"/>
    <lineage>
        <taxon>Bacteria</taxon>
        <taxon>Bacillati</taxon>
        <taxon>Actinomycetota</taxon>
        <taxon>Actinomycetes</taxon>
        <taxon>Micrococcales</taxon>
        <taxon>Promicromonosporaceae</taxon>
        <taxon>Myceligenerans</taxon>
    </lineage>
</organism>
<sequence length="212" mass="22499">MVDHVRVLLADDEPLVRGGIRLILDGEPDLEVVAEAGDGAEAVSLARDVRPDVVCMDVRMPGVDGIRATELVLRLPTPPRVLVVTTFEHDDHVLDALQAGASGFLLKRAGADEMVQAVRTVAGGQSLLFPDAVRRLVRSRPRGAGAGVRLTAREREVLILVADGLTNAEIAASLVVGVETVRTHVSSALAKLGARDRTQAVVRAYQAGLIDL</sequence>
<dbReference type="PANTHER" id="PTHR43214">
    <property type="entry name" value="TWO-COMPONENT RESPONSE REGULATOR"/>
    <property type="match status" value="1"/>
</dbReference>
<evidence type="ECO:0000313" key="9">
    <source>
        <dbReference type="Proteomes" id="UP000664617"/>
    </source>
</evidence>
<evidence type="ECO:0000256" key="4">
    <source>
        <dbReference type="ARBA" id="ARBA00023163"/>
    </source>
</evidence>
<name>A0ABS3I6I8_9MICO</name>
<dbReference type="Pfam" id="PF00196">
    <property type="entry name" value="GerE"/>
    <property type="match status" value="1"/>
</dbReference>
<evidence type="ECO:0000313" key="8">
    <source>
        <dbReference type="EMBL" id="MBO0608621.1"/>
    </source>
</evidence>
<comment type="caution">
    <text evidence="8">The sequence shown here is derived from an EMBL/GenBank/DDBJ whole genome shotgun (WGS) entry which is preliminary data.</text>
</comment>
<dbReference type="CDD" id="cd17535">
    <property type="entry name" value="REC_NarL-like"/>
    <property type="match status" value="1"/>
</dbReference>
<reference evidence="9" key="1">
    <citation type="submission" date="2023-07" db="EMBL/GenBank/DDBJ databases">
        <title>Myceligenerans salitolerans sp. nov., a halotolerant actinomycete isolated from a salt lake in Xinjiang, China.</title>
        <authorList>
            <person name="Guan T."/>
        </authorList>
    </citation>
    <scope>NUCLEOTIDE SEQUENCE [LARGE SCALE GENOMIC DNA]</scope>
    <source>
        <strain evidence="9">XHU 5031</strain>
    </source>
</reference>
<dbReference type="Pfam" id="PF00072">
    <property type="entry name" value="Response_reg"/>
    <property type="match status" value="1"/>
</dbReference>
<dbReference type="Proteomes" id="UP000664617">
    <property type="component" value="Unassembled WGS sequence"/>
</dbReference>
<feature type="domain" description="Response regulatory" evidence="7">
    <location>
        <begin position="6"/>
        <end position="122"/>
    </location>
</feature>
<gene>
    <name evidence="8" type="ORF">J0911_06195</name>
</gene>
<dbReference type="Gene3D" id="3.40.50.2300">
    <property type="match status" value="1"/>
</dbReference>
<evidence type="ECO:0000256" key="5">
    <source>
        <dbReference type="PROSITE-ProRule" id="PRU00169"/>
    </source>
</evidence>
<proteinExistence type="predicted"/>
<dbReference type="PANTHER" id="PTHR43214:SF24">
    <property type="entry name" value="TRANSCRIPTIONAL REGULATORY PROTEIN NARL-RELATED"/>
    <property type="match status" value="1"/>
</dbReference>
<keyword evidence="4" id="KW-0804">Transcription</keyword>
<dbReference type="PROSITE" id="PS50043">
    <property type="entry name" value="HTH_LUXR_2"/>
    <property type="match status" value="1"/>
</dbReference>
<evidence type="ECO:0000256" key="1">
    <source>
        <dbReference type="ARBA" id="ARBA00022553"/>
    </source>
</evidence>
<dbReference type="EMBL" id="JAFMPK010000027">
    <property type="protein sequence ID" value="MBO0608621.1"/>
    <property type="molecule type" value="Genomic_DNA"/>
</dbReference>
<dbReference type="InterPro" id="IPR039420">
    <property type="entry name" value="WalR-like"/>
</dbReference>
<dbReference type="PROSITE" id="PS50110">
    <property type="entry name" value="RESPONSE_REGULATORY"/>
    <property type="match status" value="1"/>
</dbReference>
<accession>A0ABS3I6I8</accession>
<evidence type="ECO:0000259" key="6">
    <source>
        <dbReference type="PROSITE" id="PS50043"/>
    </source>
</evidence>
<keyword evidence="3" id="KW-0238">DNA-binding</keyword>
<keyword evidence="9" id="KW-1185">Reference proteome</keyword>
<dbReference type="SUPFAM" id="SSF46894">
    <property type="entry name" value="C-terminal effector domain of the bipartite response regulators"/>
    <property type="match status" value="1"/>
</dbReference>
<protein>
    <submittedName>
        <fullName evidence="8">Response regulator transcription factor</fullName>
    </submittedName>
</protein>
<dbReference type="InterPro" id="IPR016032">
    <property type="entry name" value="Sig_transdc_resp-reg_C-effctor"/>
</dbReference>
<evidence type="ECO:0000256" key="2">
    <source>
        <dbReference type="ARBA" id="ARBA00023015"/>
    </source>
</evidence>
<dbReference type="InterPro" id="IPR058245">
    <property type="entry name" value="NreC/VraR/RcsB-like_REC"/>
</dbReference>
<dbReference type="InterPro" id="IPR011006">
    <property type="entry name" value="CheY-like_superfamily"/>
</dbReference>
<dbReference type="CDD" id="cd06170">
    <property type="entry name" value="LuxR_C_like"/>
    <property type="match status" value="1"/>
</dbReference>
<dbReference type="SUPFAM" id="SSF52172">
    <property type="entry name" value="CheY-like"/>
    <property type="match status" value="1"/>
</dbReference>
<dbReference type="InterPro" id="IPR001789">
    <property type="entry name" value="Sig_transdc_resp-reg_receiver"/>
</dbReference>